<dbReference type="SUPFAM" id="SSF53335">
    <property type="entry name" value="S-adenosyl-L-methionine-dependent methyltransferases"/>
    <property type="match status" value="1"/>
</dbReference>
<keyword evidence="1 4" id="KW-0489">Methyltransferase</keyword>
<evidence type="ECO:0000256" key="2">
    <source>
        <dbReference type="ARBA" id="ARBA00022679"/>
    </source>
</evidence>
<evidence type="ECO:0000256" key="3">
    <source>
        <dbReference type="ARBA" id="ARBA00022691"/>
    </source>
</evidence>
<evidence type="ECO:0000256" key="1">
    <source>
        <dbReference type="ARBA" id="ARBA00022603"/>
    </source>
</evidence>
<keyword evidence="2 4" id="KW-0808">Transferase</keyword>
<reference evidence="5" key="1">
    <citation type="submission" date="2017-05" db="EMBL/GenBank/DDBJ databases">
        <authorList>
            <person name="Sung H."/>
        </authorList>
    </citation>
    <scope>NUCLEOTIDE SEQUENCE [LARGE SCALE GENOMIC DNA]</scope>
    <source>
        <strain evidence="5">AR23208</strain>
    </source>
</reference>
<sequence>MTAIEYVRGLFGQEDDILTGVRQSIVDRDMPAISVSPEVGTFLTMLVKMNGAKNVLEIGALGGYSGICLARGLGEDGTLTSLELEAEYAELAHENLKKAGFGDKVQYRLGEALTSLEQLGAEGAKFDLFFIDADKVNYLNYYNWALKLANPGALIVGDNVLQSGRVFDPENNAENTLAIRAFNEQIATDDRVDSMLLPIGDGLSVTRVK</sequence>
<gene>
    <name evidence="4" type="ORF">CBW65_14440</name>
</gene>
<dbReference type="InterPro" id="IPR002935">
    <property type="entry name" value="SAM_O-MeTrfase"/>
</dbReference>
<evidence type="ECO:0000313" key="4">
    <source>
        <dbReference type="EMBL" id="ARU62072.1"/>
    </source>
</evidence>
<proteinExistence type="predicted"/>
<name>A0A1Y0INB4_9BACL</name>
<dbReference type="PROSITE" id="PS51682">
    <property type="entry name" value="SAM_OMT_I"/>
    <property type="match status" value="1"/>
</dbReference>
<dbReference type="KEGG" id="tum:CBW65_14440"/>
<dbReference type="GO" id="GO:0008171">
    <property type="term" value="F:O-methyltransferase activity"/>
    <property type="evidence" value="ECO:0007669"/>
    <property type="project" value="InterPro"/>
</dbReference>
<dbReference type="RefSeq" id="WP_087457437.1">
    <property type="nucleotide sequence ID" value="NZ_CP021434.1"/>
</dbReference>
<dbReference type="InterPro" id="IPR029063">
    <property type="entry name" value="SAM-dependent_MTases_sf"/>
</dbReference>
<dbReference type="PANTHER" id="PTHR10509">
    <property type="entry name" value="O-METHYLTRANSFERASE-RELATED"/>
    <property type="match status" value="1"/>
</dbReference>
<dbReference type="InterPro" id="IPR050362">
    <property type="entry name" value="Cation-dep_OMT"/>
</dbReference>
<dbReference type="Proteomes" id="UP000195437">
    <property type="component" value="Chromosome"/>
</dbReference>
<evidence type="ECO:0000313" key="5">
    <source>
        <dbReference type="Proteomes" id="UP000195437"/>
    </source>
</evidence>
<dbReference type="OrthoDB" id="9799672at2"/>
<organism evidence="4 5">
    <name type="scientific">Tumebacillus avium</name>
    <dbReference type="NCBI Taxonomy" id="1903704"/>
    <lineage>
        <taxon>Bacteria</taxon>
        <taxon>Bacillati</taxon>
        <taxon>Bacillota</taxon>
        <taxon>Bacilli</taxon>
        <taxon>Bacillales</taxon>
        <taxon>Alicyclobacillaceae</taxon>
        <taxon>Tumebacillus</taxon>
    </lineage>
</organism>
<dbReference type="EMBL" id="CP021434">
    <property type="protein sequence ID" value="ARU62072.1"/>
    <property type="molecule type" value="Genomic_DNA"/>
</dbReference>
<dbReference type="AlphaFoldDB" id="A0A1Y0INB4"/>
<dbReference type="GO" id="GO:0008757">
    <property type="term" value="F:S-adenosylmethionine-dependent methyltransferase activity"/>
    <property type="evidence" value="ECO:0007669"/>
    <property type="project" value="TreeGrafter"/>
</dbReference>
<dbReference type="Gene3D" id="3.40.50.150">
    <property type="entry name" value="Vaccinia Virus protein VP39"/>
    <property type="match status" value="1"/>
</dbReference>
<accession>A0A1Y0INB4</accession>
<dbReference type="GO" id="GO:0032259">
    <property type="term" value="P:methylation"/>
    <property type="evidence" value="ECO:0007669"/>
    <property type="project" value="UniProtKB-KW"/>
</dbReference>
<protein>
    <submittedName>
        <fullName evidence="4">Methyltransferase</fullName>
    </submittedName>
</protein>
<keyword evidence="3" id="KW-0949">S-adenosyl-L-methionine</keyword>
<dbReference type="PANTHER" id="PTHR10509:SF14">
    <property type="entry name" value="CAFFEOYL-COA O-METHYLTRANSFERASE 3-RELATED"/>
    <property type="match status" value="1"/>
</dbReference>
<keyword evidence="5" id="KW-1185">Reference proteome</keyword>
<dbReference type="Pfam" id="PF01596">
    <property type="entry name" value="Methyltransf_3"/>
    <property type="match status" value="1"/>
</dbReference>